<gene>
    <name evidence="1" type="ORF">MJO28_014366</name>
</gene>
<evidence type="ECO:0000313" key="1">
    <source>
        <dbReference type="EMBL" id="KAI7938787.1"/>
    </source>
</evidence>
<reference evidence="1 2" key="3">
    <citation type="journal article" date="2022" name="Microbiol. Spectr.">
        <title>Folding features and dynamics of 3D genome architecture in plant fungal pathogens.</title>
        <authorList>
            <person name="Xia C."/>
        </authorList>
    </citation>
    <scope>NUCLEOTIDE SEQUENCE [LARGE SCALE GENOMIC DNA]</scope>
    <source>
        <strain evidence="1 2">93-210</strain>
    </source>
</reference>
<organism evidence="1 2">
    <name type="scientific">Puccinia striiformis f. sp. tritici</name>
    <dbReference type="NCBI Taxonomy" id="168172"/>
    <lineage>
        <taxon>Eukaryota</taxon>
        <taxon>Fungi</taxon>
        <taxon>Dikarya</taxon>
        <taxon>Basidiomycota</taxon>
        <taxon>Pucciniomycotina</taxon>
        <taxon>Pucciniomycetes</taxon>
        <taxon>Pucciniales</taxon>
        <taxon>Pucciniaceae</taxon>
        <taxon>Puccinia</taxon>
    </lineage>
</organism>
<keyword evidence="2" id="KW-1185">Reference proteome</keyword>
<evidence type="ECO:0000313" key="2">
    <source>
        <dbReference type="Proteomes" id="UP001060170"/>
    </source>
</evidence>
<name>A0ACC0DTJ8_9BASI</name>
<accession>A0ACC0DTJ8</accession>
<proteinExistence type="predicted"/>
<sequence length="62" mass="7037">MIQHHVIFNAPRYPFINGIPRSHTNSHSNTNNITHKNQQASPLPIPAPYPILPTIDRTTLQD</sequence>
<reference evidence="2" key="1">
    <citation type="journal article" date="2018" name="BMC Genomics">
        <title>Genomic insights into host adaptation between the wheat stripe rust pathogen (Puccinia striiformis f. sp. tritici) and the barley stripe rust pathogen (Puccinia striiformis f. sp. hordei).</title>
        <authorList>
            <person name="Xia C."/>
            <person name="Wang M."/>
            <person name="Yin C."/>
            <person name="Cornejo O.E."/>
            <person name="Hulbert S.H."/>
            <person name="Chen X."/>
        </authorList>
    </citation>
    <scope>NUCLEOTIDE SEQUENCE [LARGE SCALE GENOMIC DNA]</scope>
    <source>
        <strain evidence="2">93-210</strain>
    </source>
</reference>
<reference evidence="2" key="2">
    <citation type="journal article" date="2018" name="Mol. Plant Microbe Interact.">
        <title>Genome sequence resources for the wheat stripe rust pathogen (Puccinia striiformis f. sp. tritici) and the barley stripe rust pathogen (Puccinia striiformis f. sp. hordei).</title>
        <authorList>
            <person name="Xia C."/>
            <person name="Wang M."/>
            <person name="Yin C."/>
            <person name="Cornejo O.E."/>
            <person name="Hulbert S.H."/>
            <person name="Chen X."/>
        </authorList>
    </citation>
    <scope>NUCLEOTIDE SEQUENCE [LARGE SCALE GENOMIC DNA]</scope>
    <source>
        <strain evidence="2">93-210</strain>
    </source>
</reference>
<comment type="caution">
    <text evidence="1">The sequence shown here is derived from an EMBL/GenBank/DDBJ whole genome shotgun (WGS) entry which is preliminary data.</text>
</comment>
<dbReference type="EMBL" id="CM045879">
    <property type="protein sequence ID" value="KAI7938787.1"/>
    <property type="molecule type" value="Genomic_DNA"/>
</dbReference>
<dbReference type="Proteomes" id="UP001060170">
    <property type="component" value="Chromosome 15"/>
</dbReference>
<protein>
    <submittedName>
        <fullName evidence="1">Uncharacterized protein</fullName>
    </submittedName>
</protein>